<reference evidence="2 3" key="1">
    <citation type="submission" date="2019-05" db="EMBL/GenBank/DDBJ databases">
        <title>Another draft genome of Portunus trituberculatus and its Hox gene families provides insights of decapod evolution.</title>
        <authorList>
            <person name="Jeong J.-H."/>
            <person name="Song I."/>
            <person name="Kim S."/>
            <person name="Choi T."/>
            <person name="Kim D."/>
            <person name="Ryu S."/>
            <person name="Kim W."/>
        </authorList>
    </citation>
    <scope>NUCLEOTIDE SEQUENCE [LARGE SCALE GENOMIC DNA]</scope>
    <source>
        <tissue evidence="2">Muscle</tissue>
    </source>
</reference>
<feature type="compositionally biased region" description="Polar residues" evidence="1">
    <location>
        <begin position="33"/>
        <end position="47"/>
    </location>
</feature>
<keyword evidence="3" id="KW-1185">Reference proteome</keyword>
<dbReference type="AlphaFoldDB" id="A0A5B7F8R8"/>
<comment type="caution">
    <text evidence="2">The sequence shown here is derived from an EMBL/GenBank/DDBJ whole genome shotgun (WGS) entry which is preliminary data.</text>
</comment>
<proteinExistence type="predicted"/>
<organism evidence="2 3">
    <name type="scientific">Portunus trituberculatus</name>
    <name type="common">Swimming crab</name>
    <name type="synonym">Neptunus trituberculatus</name>
    <dbReference type="NCBI Taxonomy" id="210409"/>
    <lineage>
        <taxon>Eukaryota</taxon>
        <taxon>Metazoa</taxon>
        <taxon>Ecdysozoa</taxon>
        <taxon>Arthropoda</taxon>
        <taxon>Crustacea</taxon>
        <taxon>Multicrustacea</taxon>
        <taxon>Malacostraca</taxon>
        <taxon>Eumalacostraca</taxon>
        <taxon>Eucarida</taxon>
        <taxon>Decapoda</taxon>
        <taxon>Pleocyemata</taxon>
        <taxon>Brachyura</taxon>
        <taxon>Eubrachyura</taxon>
        <taxon>Portunoidea</taxon>
        <taxon>Portunidae</taxon>
        <taxon>Portuninae</taxon>
        <taxon>Portunus</taxon>
    </lineage>
</organism>
<protein>
    <submittedName>
        <fullName evidence="2">Uncharacterized protein</fullName>
    </submittedName>
</protein>
<feature type="region of interest" description="Disordered" evidence="1">
    <location>
        <begin position="1"/>
        <end position="54"/>
    </location>
</feature>
<name>A0A5B7F8R8_PORTR</name>
<evidence type="ECO:0000313" key="2">
    <source>
        <dbReference type="EMBL" id="MPC41483.1"/>
    </source>
</evidence>
<evidence type="ECO:0000313" key="3">
    <source>
        <dbReference type="Proteomes" id="UP000324222"/>
    </source>
</evidence>
<evidence type="ECO:0000256" key="1">
    <source>
        <dbReference type="SAM" id="MobiDB-lite"/>
    </source>
</evidence>
<accession>A0A5B7F8R8</accession>
<feature type="compositionally biased region" description="Polar residues" evidence="1">
    <location>
        <begin position="8"/>
        <end position="22"/>
    </location>
</feature>
<gene>
    <name evidence="2" type="ORF">E2C01_035076</name>
</gene>
<dbReference type="EMBL" id="VSRR010005075">
    <property type="protein sequence ID" value="MPC41483.1"/>
    <property type="molecule type" value="Genomic_DNA"/>
</dbReference>
<dbReference type="Proteomes" id="UP000324222">
    <property type="component" value="Unassembled WGS sequence"/>
</dbReference>
<sequence length="54" mass="5975">MRHASLLYSGNSPTSRTQSTLLEEQDYSKGSEAHNSQDSGRLTQTGRTGRKHLV</sequence>